<evidence type="ECO:0000313" key="2">
    <source>
        <dbReference type="Proteomes" id="UP000253594"/>
    </source>
</evidence>
<dbReference type="Proteomes" id="UP000253594">
    <property type="component" value="Unassembled WGS sequence"/>
</dbReference>
<proteinExistence type="predicted"/>
<gene>
    <name evidence="1" type="ORF">DT376_11355</name>
</gene>
<name>A0A367MBI4_PSEAI</name>
<protein>
    <submittedName>
        <fullName evidence="1">Uncharacterized protein</fullName>
    </submittedName>
</protein>
<accession>A0A367MBI4</accession>
<sequence>MFFTPIVVTHVSIRTSDTSSKLLNSPSQAYRTLLYRVTYVTPAASVCGLSPVTSSAQADSTSELLRFL</sequence>
<organism evidence="1 2">
    <name type="scientific">Pseudomonas aeruginosa</name>
    <dbReference type="NCBI Taxonomy" id="287"/>
    <lineage>
        <taxon>Bacteria</taxon>
        <taxon>Pseudomonadati</taxon>
        <taxon>Pseudomonadota</taxon>
        <taxon>Gammaproteobacteria</taxon>
        <taxon>Pseudomonadales</taxon>
        <taxon>Pseudomonadaceae</taxon>
        <taxon>Pseudomonas</taxon>
    </lineage>
</organism>
<dbReference type="EMBL" id="QORE01000305">
    <property type="protein sequence ID" value="RCI74738.1"/>
    <property type="molecule type" value="Genomic_DNA"/>
</dbReference>
<comment type="caution">
    <text evidence="1">The sequence shown here is derived from an EMBL/GenBank/DDBJ whole genome shotgun (WGS) entry which is preliminary data.</text>
</comment>
<dbReference type="AlphaFoldDB" id="A0A367MBI4"/>
<evidence type="ECO:0000313" key="1">
    <source>
        <dbReference type="EMBL" id="RCI74738.1"/>
    </source>
</evidence>
<reference evidence="1 2" key="1">
    <citation type="submission" date="2018-07" db="EMBL/GenBank/DDBJ databases">
        <title>Mechanisms of high-level aminoglycoside resistance among Gram-negative pathogens in Brazil.</title>
        <authorList>
            <person name="Ballaben A.S."/>
            <person name="Darini A.L.C."/>
            <person name="Doi Y."/>
        </authorList>
    </citation>
    <scope>NUCLEOTIDE SEQUENCE [LARGE SCALE GENOMIC DNA]</scope>
    <source>
        <strain evidence="1 2">B2-305</strain>
    </source>
</reference>